<evidence type="ECO:0000256" key="1">
    <source>
        <dbReference type="SAM" id="Phobius"/>
    </source>
</evidence>
<dbReference type="Proteomes" id="UP001267878">
    <property type="component" value="Unassembled WGS sequence"/>
</dbReference>
<evidence type="ECO:0000313" key="3">
    <source>
        <dbReference type="Proteomes" id="UP001267878"/>
    </source>
</evidence>
<reference evidence="2 3" key="1">
    <citation type="submission" date="2023-07" db="EMBL/GenBank/DDBJ databases">
        <title>Sorghum-associated microbial communities from plants grown in Nebraska, USA.</title>
        <authorList>
            <person name="Schachtman D."/>
        </authorList>
    </citation>
    <scope>NUCLEOTIDE SEQUENCE [LARGE SCALE GENOMIC DNA]</scope>
    <source>
        <strain evidence="2 3">BE187</strain>
    </source>
</reference>
<feature type="transmembrane region" description="Helical" evidence="1">
    <location>
        <begin position="20"/>
        <end position="43"/>
    </location>
</feature>
<evidence type="ECO:0000313" key="2">
    <source>
        <dbReference type="EMBL" id="MDR7100005.1"/>
    </source>
</evidence>
<organism evidence="2 3">
    <name type="scientific">Agrilutibacter niabensis</name>
    <dbReference type="NCBI Taxonomy" id="380628"/>
    <lineage>
        <taxon>Bacteria</taxon>
        <taxon>Pseudomonadati</taxon>
        <taxon>Pseudomonadota</taxon>
        <taxon>Gammaproteobacteria</taxon>
        <taxon>Lysobacterales</taxon>
        <taxon>Lysobacteraceae</taxon>
        <taxon>Agrilutibacter</taxon>
    </lineage>
</organism>
<keyword evidence="1" id="KW-1133">Transmembrane helix</keyword>
<name>A0ABU1VRM4_9GAMM</name>
<comment type="caution">
    <text evidence="2">The sequence shown here is derived from an EMBL/GenBank/DDBJ whole genome shotgun (WGS) entry which is preliminary data.</text>
</comment>
<keyword evidence="1" id="KW-0472">Membrane</keyword>
<keyword evidence="3" id="KW-1185">Reference proteome</keyword>
<dbReference type="EMBL" id="JAVDVW010000002">
    <property type="protein sequence ID" value="MDR7100005.1"/>
    <property type="molecule type" value="Genomic_DNA"/>
</dbReference>
<protein>
    <submittedName>
        <fullName evidence="2">Uncharacterized protein</fullName>
    </submittedName>
</protein>
<keyword evidence="1" id="KW-0812">Transmembrane</keyword>
<gene>
    <name evidence="2" type="ORF">J2X04_002386</name>
</gene>
<accession>A0ABU1VRM4</accession>
<proteinExistence type="predicted"/>
<sequence>MTAGIPVRHRSDHVEIVERWVLGVALIAGVLWALMPGGAPILLCS</sequence>